<keyword evidence="5" id="KW-1185">Reference proteome</keyword>
<name>A0A9X4RDX7_9ACTN</name>
<accession>A0A9X4RDX7</accession>
<evidence type="ECO:0000313" key="4">
    <source>
        <dbReference type="EMBL" id="MDG3015053.1"/>
    </source>
</evidence>
<gene>
    <name evidence="4" type="ORF">NVS88_10865</name>
</gene>
<comment type="similarity">
    <text evidence="2">Belongs to the short-chain dehydrogenases/reductases (SDR) family.</text>
</comment>
<dbReference type="PRINTS" id="PR00080">
    <property type="entry name" value="SDRFAMILY"/>
</dbReference>
<dbReference type="InterPro" id="IPR036291">
    <property type="entry name" value="NAD(P)-bd_dom_sf"/>
</dbReference>
<evidence type="ECO:0000313" key="5">
    <source>
        <dbReference type="Proteomes" id="UP001152755"/>
    </source>
</evidence>
<evidence type="ECO:0000256" key="3">
    <source>
        <dbReference type="SAM" id="MobiDB-lite"/>
    </source>
</evidence>
<dbReference type="GO" id="GO:0016491">
    <property type="term" value="F:oxidoreductase activity"/>
    <property type="evidence" value="ECO:0007669"/>
    <property type="project" value="UniProtKB-KW"/>
</dbReference>
<proteinExistence type="inferred from homology"/>
<dbReference type="NCBIfam" id="NF004846">
    <property type="entry name" value="PRK06197.1"/>
    <property type="match status" value="1"/>
</dbReference>
<dbReference type="Gene3D" id="3.40.50.720">
    <property type="entry name" value="NAD(P)-binding Rossmann-like Domain"/>
    <property type="match status" value="1"/>
</dbReference>
<dbReference type="EMBL" id="JANRHA010000006">
    <property type="protein sequence ID" value="MDG3015053.1"/>
    <property type="molecule type" value="Genomic_DNA"/>
</dbReference>
<keyword evidence="1" id="KW-0560">Oxidoreductase</keyword>
<dbReference type="SUPFAM" id="SSF51735">
    <property type="entry name" value="NAD(P)-binding Rossmann-fold domains"/>
    <property type="match status" value="1"/>
</dbReference>
<comment type="caution">
    <text evidence="4">The sequence shown here is derived from an EMBL/GenBank/DDBJ whole genome shotgun (WGS) entry which is preliminary data.</text>
</comment>
<feature type="region of interest" description="Disordered" evidence="3">
    <location>
        <begin position="308"/>
        <end position="330"/>
    </location>
</feature>
<dbReference type="PANTHER" id="PTHR43157">
    <property type="entry name" value="PHOSPHATIDYLINOSITOL-GLYCAN BIOSYNTHESIS CLASS F PROTEIN-RELATED"/>
    <property type="match status" value="1"/>
</dbReference>
<dbReference type="Pfam" id="PF00106">
    <property type="entry name" value="adh_short"/>
    <property type="match status" value="1"/>
</dbReference>
<dbReference type="PANTHER" id="PTHR43157:SF31">
    <property type="entry name" value="PHOSPHATIDYLINOSITOL-GLYCAN BIOSYNTHESIS CLASS F PROTEIN"/>
    <property type="match status" value="1"/>
</dbReference>
<dbReference type="InterPro" id="IPR002347">
    <property type="entry name" value="SDR_fam"/>
</dbReference>
<dbReference type="AlphaFoldDB" id="A0A9X4RDX7"/>
<evidence type="ECO:0000256" key="2">
    <source>
        <dbReference type="RuleBase" id="RU000363"/>
    </source>
</evidence>
<dbReference type="Proteomes" id="UP001152755">
    <property type="component" value="Unassembled WGS sequence"/>
</dbReference>
<evidence type="ECO:0000256" key="1">
    <source>
        <dbReference type="ARBA" id="ARBA00023002"/>
    </source>
</evidence>
<protein>
    <submittedName>
        <fullName evidence="4">Oxidoreductase</fullName>
    </submittedName>
</protein>
<dbReference type="CDD" id="cd05327">
    <property type="entry name" value="retinol-DH_like_SDR_c_like"/>
    <property type="match status" value="1"/>
</dbReference>
<reference evidence="4" key="1">
    <citation type="submission" date="2022-08" db="EMBL/GenBank/DDBJ databases">
        <title>Genome analysis of Corynebacteriales strain.</title>
        <authorList>
            <person name="Lee S.D."/>
        </authorList>
    </citation>
    <scope>NUCLEOTIDE SEQUENCE</scope>
    <source>
        <strain evidence="4">D3-21</strain>
    </source>
</reference>
<organism evidence="4 5">
    <name type="scientific">Speluncibacter jeojiensis</name>
    <dbReference type="NCBI Taxonomy" id="2710754"/>
    <lineage>
        <taxon>Bacteria</taxon>
        <taxon>Bacillati</taxon>
        <taxon>Actinomycetota</taxon>
        <taxon>Actinomycetes</taxon>
        <taxon>Mycobacteriales</taxon>
        <taxon>Speluncibacteraceae</taxon>
        <taxon>Speluncibacter</taxon>
    </lineage>
</organism>
<sequence>MVADFAPSDMPDQQGRTVLITGANGGIGLGVARALAAQGARVLLACRNPNLGDLALQRVREVSGDGVEPVLIPLDLADLASVRAAAEQVGEHTDTVDVLINNAGVMATPHSYTRDGFEKQLGTNHLGHFAFTGRVLPLLLKTPGSRVVTVASVAHHGGELKLDDLHFQRRRYRKMAAYSQSKLANLLFSSELARRLDRRGLPTISVGAHPGAAATDLFDPFVPGFPGLRSFARTVVGLMANDADHGGYPLLYAATMADVRNDDYLGPTKLGGLRGPVERSPRSKRAADPELARLLWKYSVQLTGVKYPELEPDSGRDAEPAPVRESNVGT</sequence>
<dbReference type="PRINTS" id="PR00081">
    <property type="entry name" value="GDHRDH"/>
</dbReference>